<protein>
    <submittedName>
        <fullName evidence="1">Uncharacterized protein</fullName>
    </submittedName>
</protein>
<dbReference type="RefSeq" id="WP_172584747.1">
    <property type="nucleotide sequence ID" value="NZ_BLAM01000126.1"/>
</dbReference>
<comment type="caution">
    <text evidence="1">The sequence shown here is derived from an EMBL/GenBank/DDBJ whole genome shotgun (WGS) entry which is preliminary data.</text>
</comment>
<evidence type="ECO:0000313" key="1">
    <source>
        <dbReference type="EMBL" id="GET06249.1"/>
    </source>
</evidence>
<reference evidence="1" key="1">
    <citation type="submission" date="2019-10" db="EMBL/GenBank/DDBJ databases">
        <title>Lactobacillus agilis SY212 Whole Genome Sequencing Project.</title>
        <authorList>
            <person name="Suzuki S."/>
            <person name="Endo A."/>
            <person name="Maeno S."/>
            <person name="Shiwa Y."/>
            <person name="Matsutani M."/>
            <person name="Kajikawa A."/>
        </authorList>
    </citation>
    <scope>NUCLEOTIDE SEQUENCE</scope>
    <source>
        <strain evidence="1">SY212</strain>
    </source>
</reference>
<dbReference type="EMBL" id="BLAM01000126">
    <property type="protein sequence ID" value="GET06249.1"/>
    <property type="molecule type" value="Genomic_DNA"/>
</dbReference>
<dbReference type="Proteomes" id="UP000494265">
    <property type="component" value="Unassembled WGS sequence"/>
</dbReference>
<proteinExistence type="predicted"/>
<name>A0A6F9XLX5_9LACO</name>
<accession>A0A6F9XLX5</accession>
<gene>
    <name evidence="1" type="ORF">SY212_12790</name>
</gene>
<organism evidence="1">
    <name type="scientific">Ligilactobacillus agilis</name>
    <dbReference type="NCBI Taxonomy" id="1601"/>
    <lineage>
        <taxon>Bacteria</taxon>
        <taxon>Bacillati</taxon>
        <taxon>Bacillota</taxon>
        <taxon>Bacilli</taxon>
        <taxon>Lactobacillales</taxon>
        <taxon>Lactobacillaceae</taxon>
        <taxon>Ligilactobacillus</taxon>
    </lineage>
</organism>
<sequence length="98" mass="11305">MSFNFLDKWFNLCLIVAMLCGVWAVNRFTPLFGYKFADTTELVAKDKPSLKVKLSDFSNDNHNDVVSVGDYVKSSDGLWHIDVRYFSNNNMMVPVFIR</sequence>
<dbReference type="AlphaFoldDB" id="A0A6F9XLX5"/>